<evidence type="ECO:0000313" key="2">
    <source>
        <dbReference type="Proteomes" id="UP000028990"/>
    </source>
</evidence>
<dbReference type="Proteomes" id="UP000028990">
    <property type="component" value="Unassembled WGS sequence"/>
</dbReference>
<proteinExistence type="predicted"/>
<accession>A0A091CLF6</accession>
<reference evidence="1 2" key="1">
    <citation type="submission" date="2013-11" db="EMBL/GenBank/DDBJ databases">
        <title>The Damaraland mole rat (Fukomys damarensis) genome and evolution of African mole rats.</title>
        <authorList>
            <person name="Gladyshev V.N."/>
            <person name="Fang X."/>
        </authorList>
    </citation>
    <scope>NUCLEOTIDE SEQUENCE [LARGE SCALE GENOMIC DNA]</scope>
    <source>
        <tissue evidence="1">Liver</tissue>
    </source>
</reference>
<keyword evidence="2" id="KW-1185">Reference proteome</keyword>
<dbReference type="AlphaFoldDB" id="A0A091CLF6"/>
<dbReference type="EMBL" id="KN125357">
    <property type="protein sequence ID" value="KFO18632.1"/>
    <property type="molecule type" value="Genomic_DNA"/>
</dbReference>
<sequence>MGEQGMSEDGKISNYNNFFVTLDKARICFDPKYFKHAILRNHWKKLDLLNYNGMASDPVS</sequence>
<gene>
    <name evidence="1" type="ORF">H920_20060</name>
</gene>
<name>A0A091CLF6_FUKDA</name>
<protein>
    <submittedName>
        <fullName evidence="1">Uncharacterized protein</fullName>
    </submittedName>
</protein>
<organism evidence="1 2">
    <name type="scientific">Fukomys damarensis</name>
    <name type="common">Damaraland mole rat</name>
    <name type="synonym">Cryptomys damarensis</name>
    <dbReference type="NCBI Taxonomy" id="885580"/>
    <lineage>
        <taxon>Eukaryota</taxon>
        <taxon>Metazoa</taxon>
        <taxon>Chordata</taxon>
        <taxon>Craniata</taxon>
        <taxon>Vertebrata</taxon>
        <taxon>Euteleostomi</taxon>
        <taxon>Mammalia</taxon>
        <taxon>Eutheria</taxon>
        <taxon>Euarchontoglires</taxon>
        <taxon>Glires</taxon>
        <taxon>Rodentia</taxon>
        <taxon>Hystricomorpha</taxon>
        <taxon>Bathyergidae</taxon>
        <taxon>Fukomys</taxon>
    </lineage>
</organism>
<evidence type="ECO:0000313" key="1">
    <source>
        <dbReference type="EMBL" id="KFO18632.1"/>
    </source>
</evidence>